<name>A0ABM4TW24_DROSZ</name>
<gene>
    <name evidence="2" type="primary">LOC139353758</name>
</gene>
<dbReference type="Pfam" id="PF05380">
    <property type="entry name" value="Peptidase_A17"/>
    <property type="match status" value="1"/>
</dbReference>
<organism evidence="1 2">
    <name type="scientific">Drosophila suzukii</name>
    <name type="common">Spotted-wing drosophila fruit fly</name>
    <dbReference type="NCBI Taxonomy" id="28584"/>
    <lineage>
        <taxon>Eukaryota</taxon>
        <taxon>Metazoa</taxon>
        <taxon>Ecdysozoa</taxon>
        <taxon>Arthropoda</taxon>
        <taxon>Hexapoda</taxon>
        <taxon>Insecta</taxon>
        <taxon>Pterygota</taxon>
        <taxon>Neoptera</taxon>
        <taxon>Endopterygota</taxon>
        <taxon>Diptera</taxon>
        <taxon>Brachycera</taxon>
        <taxon>Muscomorpha</taxon>
        <taxon>Ephydroidea</taxon>
        <taxon>Drosophilidae</taxon>
        <taxon>Drosophila</taxon>
        <taxon>Sophophora</taxon>
    </lineage>
</organism>
<evidence type="ECO:0000313" key="1">
    <source>
        <dbReference type="Proteomes" id="UP001652628"/>
    </source>
</evidence>
<accession>A0ABM4TW24</accession>
<evidence type="ECO:0000313" key="2">
    <source>
        <dbReference type="RefSeq" id="XP_070854180.1"/>
    </source>
</evidence>
<dbReference type="Proteomes" id="UP001652628">
    <property type="component" value="Chromosome Y"/>
</dbReference>
<dbReference type="RefSeq" id="XP_070854180.1">
    <property type="nucleotide sequence ID" value="XM_070998079.1"/>
</dbReference>
<sequence length="342" mass="39554">MNQRWQEFLRSYSELEQIRIRRWVGFQPEVKVEHHGFCDASQKAYGAAIYLRVEVGHNIMTRLLTAKTRVAPVKMVSLPISNSDIFCWTDFTIDLAWLNKPACHWTTFVANRVTKITQVTSAEHWAHVRSEHNSADLASRGVSLRELVHSQLWWEVPDWLQQPKDKWPTLGLAPPVTDIEQSAVKVNFAKAPAEDFLERFSKLDKALRVLAYVLRFTQRCSKRPRGLADRPTKEEVREAERALILYAQREEYTQELKFLNDKRQIPVSSPIANLFPFLDQRGLLRACGRITASTALQYDERHPNILPYNCRIARLLVLFSPDFPAWRQPTSGTPHPIEVLDS</sequence>
<proteinExistence type="predicted"/>
<dbReference type="InterPro" id="IPR008042">
    <property type="entry name" value="Retrotrans_Pao"/>
</dbReference>
<dbReference type="PANTHER" id="PTHR47331:SF1">
    <property type="entry name" value="GAG-LIKE PROTEIN"/>
    <property type="match status" value="1"/>
</dbReference>
<protein>
    <submittedName>
        <fullName evidence="2">Uncharacterized protein</fullName>
    </submittedName>
</protein>
<reference evidence="2" key="1">
    <citation type="submission" date="2025-08" db="UniProtKB">
        <authorList>
            <consortium name="RefSeq"/>
        </authorList>
    </citation>
    <scope>IDENTIFICATION</scope>
</reference>
<dbReference type="GeneID" id="139353758"/>
<keyword evidence="1" id="KW-1185">Reference proteome</keyword>
<dbReference type="PANTHER" id="PTHR47331">
    <property type="entry name" value="PHD-TYPE DOMAIN-CONTAINING PROTEIN"/>
    <property type="match status" value="1"/>
</dbReference>